<evidence type="ECO:0000259" key="8">
    <source>
        <dbReference type="PROSITE" id="PS50928"/>
    </source>
</evidence>
<dbReference type="CDD" id="cd06261">
    <property type="entry name" value="TM_PBP2"/>
    <property type="match status" value="1"/>
</dbReference>
<feature type="transmembrane region" description="Helical" evidence="7">
    <location>
        <begin position="12"/>
        <end position="34"/>
    </location>
</feature>
<organism evidence="9 10">
    <name type="scientific">Anaerococcus martiniensis</name>
    <dbReference type="NCBI Taxonomy" id="3115615"/>
    <lineage>
        <taxon>Bacteria</taxon>
        <taxon>Bacillati</taxon>
        <taxon>Bacillota</taxon>
        <taxon>Tissierellia</taxon>
        <taxon>Tissierellales</taxon>
        <taxon>Peptoniphilaceae</taxon>
        <taxon>Anaerococcus</taxon>
    </lineage>
</organism>
<proteinExistence type="inferred from homology"/>
<protein>
    <submittedName>
        <fullName evidence="9">ABC transporter permease</fullName>
    </submittedName>
</protein>
<dbReference type="RefSeq" id="WP_410031027.1">
    <property type="nucleotide sequence ID" value="NZ_JBGMEI010000003.1"/>
</dbReference>
<dbReference type="InterPro" id="IPR000515">
    <property type="entry name" value="MetI-like"/>
</dbReference>
<dbReference type="InterPro" id="IPR025966">
    <property type="entry name" value="OppC_N"/>
</dbReference>
<evidence type="ECO:0000313" key="10">
    <source>
        <dbReference type="Proteomes" id="UP001637996"/>
    </source>
</evidence>
<dbReference type="Pfam" id="PF12911">
    <property type="entry name" value="OppC_N"/>
    <property type="match status" value="1"/>
</dbReference>
<name>A0ABW9M8L5_9FIRM</name>
<dbReference type="EMBL" id="JBGMEI010000003">
    <property type="protein sequence ID" value="MFO3665318.1"/>
    <property type="molecule type" value="Genomic_DNA"/>
</dbReference>
<evidence type="ECO:0000256" key="4">
    <source>
        <dbReference type="ARBA" id="ARBA00022692"/>
    </source>
</evidence>
<evidence type="ECO:0000256" key="7">
    <source>
        <dbReference type="RuleBase" id="RU363032"/>
    </source>
</evidence>
<feature type="transmembrane region" description="Helical" evidence="7">
    <location>
        <begin position="76"/>
        <end position="99"/>
    </location>
</feature>
<comment type="caution">
    <text evidence="9">The sequence shown here is derived from an EMBL/GenBank/DDBJ whole genome shotgun (WGS) entry which is preliminary data.</text>
</comment>
<keyword evidence="6 7" id="KW-0472">Membrane</keyword>
<feature type="domain" description="ABC transmembrane type-1" evidence="8">
    <location>
        <begin position="72"/>
        <end position="260"/>
    </location>
</feature>
<dbReference type="SUPFAM" id="SSF161098">
    <property type="entry name" value="MetI-like"/>
    <property type="match status" value="1"/>
</dbReference>
<dbReference type="PANTHER" id="PTHR43386:SF1">
    <property type="entry name" value="D,D-DIPEPTIDE TRANSPORT SYSTEM PERMEASE PROTEIN DDPC-RELATED"/>
    <property type="match status" value="1"/>
</dbReference>
<feature type="transmembrane region" description="Helical" evidence="7">
    <location>
        <begin position="239"/>
        <end position="259"/>
    </location>
</feature>
<feature type="transmembrane region" description="Helical" evidence="7">
    <location>
        <begin position="111"/>
        <end position="131"/>
    </location>
</feature>
<keyword evidence="4 7" id="KW-0812">Transmembrane</keyword>
<evidence type="ECO:0000313" key="9">
    <source>
        <dbReference type="EMBL" id="MFO3665318.1"/>
    </source>
</evidence>
<dbReference type="InterPro" id="IPR050366">
    <property type="entry name" value="BP-dependent_transpt_permease"/>
</dbReference>
<dbReference type="Pfam" id="PF00528">
    <property type="entry name" value="BPD_transp_1"/>
    <property type="match status" value="1"/>
</dbReference>
<evidence type="ECO:0000256" key="6">
    <source>
        <dbReference type="ARBA" id="ARBA00023136"/>
    </source>
</evidence>
<comment type="subcellular location">
    <subcellularLocation>
        <location evidence="1 7">Cell membrane</location>
        <topology evidence="1 7">Multi-pass membrane protein</topology>
    </subcellularLocation>
</comment>
<keyword evidence="5 7" id="KW-1133">Transmembrane helix</keyword>
<keyword evidence="2 7" id="KW-0813">Transport</keyword>
<accession>A0ABW9M8L5</accession>
<dbReference type="Gene3D" id="1.10.3720.10">
    <property type="entry name" value="MetI-like"/>
    <property type="match status" value="1"/>
</dbReference>
<reference evidence="9 10" key="1">
    <citation type="journal article" date="2025" name="Anaerobe">
        <title>Description of Anaerococcus kampingiae sp. nov., Anaerococcus groningensis sp. nov., Anaerococcus martiniensis sp. nov., and Anaerococcus cruorum sp. nov., isolated from human clinical specimens.</title>
        <authorList>
            <person name="Boiten K.E."/>
            <person name="Meijer J."/>
            <person name="van Wezel E.M."/>
            <person name="Veloo A.C.M."/>
        </authorList>
    </citation>
    <scope>NUCLEOTIDE SEQUENCE [LARGE SCALE GENOMIC DNA]</scope>
    <source>
        <strain evidence="9 10">ENR0831</strain>
    </source>
</reference>
<evidence type="ECO:0000256" key="2">
    <source>
        <dbReference type="ARBA" id="ARBA00022448"/>
    </source>
</evidence>
<keyword evidence="10" id="KW-1185">Reference proteome</keyword>
<evidence type="ECO:0000256" key="5">
    <source>
        <dbReference type="ARBA" id="ARBA00022989"/>
    </source>
</evidence>
<dbReference type="InterPro" id="IPR035906">
    <property type="entry name" value="MetI-like_sf"/>
</dbReference>
<gene>
    <name evidence="9" type="ORF">ACCQ41_03505</name>
</gene>
<comment type="similarity">
    <text evidence="7">Belongs to the binding-protein-dependent transport system permease family.</text>
</comment>
<dbReference type="PROSITE" id="PS50928">
    <property type="entry name" value="ABC_TM1"/>
    <property type="match status" value="1"/>
</dbReference>
<evidence type="ECO:0000256" key="1">
    <source>
        <dbReference type="ARBA" id="ARBA00004651"/>
    </source>
</evidence>
<dbReference type="Proteomes" id="UP001637996">
    <property type="component" value="Unassembled WGS sequence"/>
</dbReference>
<keyword evidence="3" id="KW-1003">Cell membrane</keyword>
<dbReference type="PANTHER" id="PTHR43386">
    <property type="entry name" value="OLIGOPEPTIDE TRANSPORT SYSTEM PERMEASE PROTEIN APPC"/>
    <property type="match status" value="1"/>
</dbReference>
<evidence type="ECO:0000256" key="3">
    <source>
        <dbReference type="ARBA" id="ARBA00022475"/>
    </source>
</evidence>
<sequence length="274" mass="29649">MKKTTNKYIAKELTFGLIIVSLLFIVAVFAPKIAPYDPDALLDDSLHPPSSAYIFGTDGIGRDVFSRTVYGTRTSLFVGITAAFISMLIGTIVGSLAGYFGGRLDRIIYEILNVFSMVPSLFLIILVIAFFGSNIRNVVLVIGLTSWSGTARIMRAQTKSLKERTFVRAAKLIGKSDFKIIIDHIIPHGISPVLSNAAMSVSGAILSEASLSFIGLGDPSSISWGQLINNGRQYVFSGWWVMTFAGLAIAITVFAFHMIGAGVDKMLNPSKARN</sequence>